<gene>
    <name evidence="1" type="ORF">SAMN05216226_1054</name>
</gene>
<protein>
    <submittedName>
        <fullName evidence="1">Uncharacterized protein</fullName>
    </submittedName>
</protein>
<proteinExistence type="predicted"/>
<name>A0A1G8UMA6_9EURY</name>
<dbReference type="RefSeq" id="WP_092700669.1">
    <property type="nucleotide sequence ID" value="NZ_FNFC01000005.1"/>
</dbReference>
<reference evidence="1 2" key="1">
    <citation type="submission" date="2016-10" db="EMBL/GenBank/DDBJ databases">
        <authorList>
            <person name="de Groot N.N."/>
        </authorList>
    </citation>
    <scope>NUCLEOTIDE SEQUENCE [LARGE SCALE GENOMIC DNA]</scope>
    <source>
        <strain evidence="1 2">IBRC-M10015</strain>
    </source>
</reference>
<evidence type="ECO:0000313" key="2">
    <source>
        <dbReference type="Proteomes" id="UP000198856"/>
    </source>
</evidence>
<dbReference type="AlphaFoldDB" id="A0A1G8UMA6"/>
<organism evidence="1 2">
    <name type="scientific">Halovenus aranensis</name>
    <dbReference type="NCBI Taxonomy" id="890420"/>
    <lineage>
        <taxon>Archaea</taxon>
        <taxon>Methanobacteriati</taxon>
        <taxon>Methanobacteriota</taxon>
        <taxon>Stenosarchaea group</taxon>
        <taxon>Halobacteria</taxon>
        <taxon>Halobacteriales</taxon>
        <taxon>Haloarculaceae</taxon>
        <taxon>Halovenus</taxon>
    </lineage>
</organism>
<keyword evidence="2" id="KW-1185">Reference proteome</keyword>
<evidence type="ECO:0000313" key="1">
    <source>
        <dbReference type="EMBL" id="SDJ54901.1"/>
    </source>
</evidence>
<accession>A0A1G8UMA6</accession>
<dbReference type="STRING" id="890420.SAMN05216226_1054"/>
<sequence length="101" mass="11659">MWDIQWFNAVILYYTVGLEEAVRVVEIFDDIDNTVEDVSSPATLTNCGRSGAIAGVWFDAPQAKLLVAFWASIFNLRIHIATVYLDCFRERLVFIEYRFEC</sequence>
<dbReference type="Proteomes" id="UP000198856">
    <property type="component" value="Unassembled WGS sequence"/>
</dbReference>
<dbReference type="EMBL" id="FNFC01000005">
    <property type="protein sequence ID" value="SDJ54901.1"/>
    <property type="molecule type" value="Genomic_DNA"/>
</dbReference>